<dbReference type="GO" id="GO:0000407">
    <property type="term" value="C:phagophore assembly site"/>
    <property type="evidence" value="ECO:0007669"/>
    <property type="project" value="TreeGrafter"/>
</dbReference>
<dbReference type="GO" id="GO:0034727">
    <property type="term" value="P:piecemeal microautophagy of the nucleus"/>
    <property type="evidence" value="ECO:0007669"/>
    <property type="project" value="TreeGrafter"/>
</dbReference>
<evidence type="ECO:0000256" key="4">
    <source>
        <dbReference type="SAM" id="MobiDB-lite"/>
    </source>
</evidence>
<dbReference type="RefSeq" id="XP_012179168.1">
    <property type="nucleotide sequence ID" value="XM_012323778.1"/>
</dbReference>
<evidence type="ECO:0000259" key="5">
    <source>
        <dbReference type="Pfam" id="PF10033"/>
    </source>
</evidence>
<feature type="compositionally biased region" description="Polar residues" evidence="4">
    <location>
        <begin position="346"/>
        <end position="359"/>
    </location>
</feature>
<organism evidence="6 7">
    <name type="scientific">Fibroporia radiculosa</name>
    <dbReference type="NCBI Taxonomy" id="599839"/>
    <lineage>
        <taxon>Eukaryota</taxon>
        <taxon>Fungi</taxon>
        <taxon>Dikarya</taxon>
        <taxon>Basidiomycota</taxon>
        <taxon>Agaricomycotina</taxon>
        <taxon>Agaricomycetes</taxon>
        <taxon>Polyporales</taxon>
        <taxon>Fibroporiaceae</taxon>
        <taxon>Fibroporia</taxon>
    </lineage>
</organism>
<dbReference type="STRING" id="599839.J4GLU2"/>
<dbReference type="GeneID" id="24094796"/>
<reference evidence="6 7" key="1">
    <citation type="journal article" date="2012" name="Appl. Environ. Microbiol.">
        <title>Short-read sequencing for genomic analysis of the brown rot fungus Fibroporia radiculosa.</title>
        <authorList>
            <person name="Tang J.D."/>
            <person name="Perkins A.D."/>
            <person name="Sonstegard T.S."/>
            <person name="Schroeder S.G."/>
            <person name="Burgess S.C."/>
            <person name="Diehl S.V."/>
        </authorList>
    </citation>
    <scope>NUCLEOTIDE SEQUENCE [LARGE SCALE GENOMIC DNA]</scope>
    <source>
        <strain evidence="6 7">TFFH 294</strain>
    </source>
</reference>
<feature type="region of interest" description="Disordered" evidence="4">
    <location>
        <begin position="636"/>
        <end position="670"/>
    </location>
</feature>
<feature type="region of interest" description="Disordered" evidence="4">
    <location>
        <begin position="257"/>
        <end position="481"/>
    </location>
</feature>
<proteinExistence type="inferred from homology"/>
<evidence type="ECO:0000256" key="2">
    <source>
        <dbReference type="ARBA" id="ARBA00023006"/>
    </source>
</evidence>
<dbReference type="InParanoid" id="J4GLU2"/>
<protein>
    <recommendedName>
        <fullName evidence="3">Autophagy-related protein 13</fullName>
    </recommendedName>
</protein>
<evidence type="ECO:0000256" key="3">
    <source>
        <dbReference type="RuleBase" id="RU361214"/>
    </source>
</evidence>
<feature type="compositionally biased region" description="Polar residues" evidence="4">
    <location>
        <begin position="257"/>
        <end position="273"/>
    </location>
</feature>
<dbReference type="PANTHER" id="PTHR13430:SF4">
    <property type="entry name" value="AUTOPHAGY-RELATED PROTEIN 13"/>
    <property type="match status" value="1"/>
</dbReference>
<dbReference type="GO" id="GO:0005829">
    <property type="term" value="C:cytosol"/>
    <property type="evidence" value="ECO:0007669"/>
    <property type="project" value="TreeGrafter"/>
</dbReference>
<dbReference type="InterPro" id="IPR040182">
    <property type="entry name" value="ATG13"/>
</dbReference>
<feature type="compositionally biased region" description="Polar residues" evidence="4">
    <location>
        <begin position="439"/>
        <end position="454"/>
    </location>
</feature>
<gene>
    <name evidence="6" type="ORF">FIBRA_01910</name>
</gene>
<keyword evidence="2 3" id="KW-0072">Autophagy</keyword>
<feature type="domain" description="Autophagy-related protein 13 N-terminal" evidence="5">
    <location>
        <begin position="13"/>
        <end position="234"/>
    </location>
</feature>
<dbReference type="GO" id="GO:0000423">
    <property type="term" value="P:mitophagy"/>
    <property type="evidence" value="ECO:0007669"/>
    <property type="project" value="TreeGrafter"/>
</dbReference>
<dbReference type="Proteomes" id="UP000006352">
    <property type="component" value="Unassembled WGS sequence"/>
</dbReference>
<dbReference type="EMBL" id="HE796954">
    <property type="protein sequence ID" value="CCL99885.1"/>
    <property type="molecule type" value="Genomic_DNA"/>
</dbReference>
<dbReference type="Pfam" id="PF10033">
    <property type="entry name" value="ATG13"/>
    <property type="match status" value="1"/>
</dbReference>
<dbReference type="HOGENOM" id="CLU_011810_0_0_1"/>
<dbReference type="InterPro" id="IPR018731">
    <property type="entry name" value="Atg13_N"/>
</dbReference>
<feature type="compositionally biased region" description="Low complexity" evidence="4">
    <location>
        <begin position="400"/>
        <end position="427"/>
    </location>
</feature>
<evidence type="ECO:0000313" key="7">
    <source>
        <dbReference type="Proteomes" id="UP000006352"/>
    </source>
</evidence>
<dbReference type="GO" id="GO:0034497">
    <property type="term" value="P:protein localization to phagophore assembly site"/>
    <property type="evidence" value="ECO:0007669"/>
    <property type="project" value="TreeGrafter"/>
</dbReference>
<dbReference type="OrthoDB" id="70161at2759"/>
<feature type="region of interest" description="Disordered" evidence="4">
    <location>
        <begin position="569"/>
        <end position="615"/>
    </location>
</feature>
<evidence type="ECO:0000313" key="6">
    <source>
        <dbReference type="EMBL" id="CCL99885.1"/>
    </source>
</evidence>
<dbReference type="GO" id="GO:1990316">
    <property type="term" value="C:Atg1/ULK1 kinase complex"/>
    <property type="evidence" value="ECO:0007669"/>
    <property type="project" value="InterPro"/>
</dbReference>
<comment type="similarity">
    <text evidence="1 3">Belongs to the ATG13 family. Fungi subfamily.</text>
</comment>
<sequence length="724" mass="76893">MSNETQKADQIAHRFYTKLTLVVYHARATLEPLPQAKVDKWFNLETPDPDILKEHTRLYRSISSAASTPAFRLQVVLRVPELTNNQVLLYLPLDSTRQQVDPTPRFILLESWDITFSPRNTYARPGVDEVDVAPATMYKHGVPLFRSIFTLLRIIPAWKLARRLRRRTVGRNGHFSIELRVQAGDDGREGILGFDSPFAPGRGQLAQDAHAFPPITHPSGTLAFSVTYLTAPHFEVDERESHLSRFLSLDEGTEFTPTLVKNQQRDSLSTSPGSLPMRTSLPRSPPSVADRFVVPPPISSRATSFPTHNSSPRMQNVALPSTRRPSNAGLGATGSASGLSDASSSRQGTGSVGEGQTVSALAARLRRESTGMVRGGDHASAPGPVPIRRSPINPVNPFKSSTLSSGSPSLHSPSPSLRQHSPLSSLPGGAGPSLPSRPAYTSPTSSRAISSTGPIGSRAPSSPVTPFRPSPPFAPSSLGGRSLASAEGALAGVSESPRLASGKRYSSSFGHRYAATGGAGSEGSAGSGAKEVIVGAVLMLMTPQGASFLSTNTDDDDISAFVQDIDARKPLVGMREQSTPPQTVSPEEDSSSGREERSPSVHSRTRTGSMPEPMLATEAAVDERLREMNEAFMTSLRGLGGRRRARQGSGNGSGATTENRPDRAEGVGSGATRIDIGGIALPPEYVRPRLGSAASAGSGFSIASGEVLGRMDPEVPGDTGRCNR</sequence>
<dbReference type="PANTHER" id="PTHR13430">
    <property type="match status" value="1"/>
</dbReference>
<evidence type="ECO:0000256" key="1">
    <source>
        <dbReference type="ARBA" id="ARBA00005246"/>
    </source>
</evidence>
<feature type="compositionally biased region" description="Polar residues" evidence="4">
    <location>
        <begin position="300"/>
        <end position="314"/>
    </location>
</feature>
<dbReference type="Gene3D" id="3.30.900.10">
    <property type="entry name" value="HORMA domain"/>
    <property type="match status" value="1"/>
</dbReference>
<name>J4GLU2_9APHY</name>
<keyword evidence="7" id="KW-1185">Reference proteome</keyword>
<dbReference type="AlphaFoldDB" id="J4GLU2"/>
<dbReference type="InterPro" id="IPR036570">
    <property type="entry name" value="HORMA_dom_sf"/>
</dbReference>
<feature type="compositionally biased region" description="Low complexity" evidence="4">
    <location>
        <begin position="326"/>
        <end position="345"/>
    </location>
</feature>
<accession>J4GLU2</accession>